<proteinExistence type="predicted"/>
<accession>A0A1V3I926</accession>
<keyword evidence="2" id="KW-1185">Reference proteome</keyword>
<dbReference type="AlphaFoldDB" id="A0A1V3I926"/>
<gene>
    <name evidence="1" type="ORF">BKK48_05620</name>
</gene>
<dbReference type="OrthoDB" id="9802417at2"/>
<dbReference type="STRING" id="1908258.BKK48_05620"/>
<reference evidence="1 2" key="1">
    <citation type="submission" date="2016-10" db="EMBL/GenBank/DDBJ databases">
        <title>Rodentibacter gen. nov. and new species.</title>
        <authorList>
            <person name="Christensen H."/>
        </authorList>
    </citation>
    <scope>NUCLEOTIDE SEQUENCE [LARGE SCALE GENOMIC DNA]</scope>
    <source>
        <strain evidence="1 2">Ac69</strain>
    </source>
</reference>
<dbReference type="InterPro" id="IPR007460">
    <property type="entry name" value="BrnT_toxin"/>
</dbReference>
<dbReference type="Pfam" id="PF04365">
    <property type="entry name" value="BrnT_toxin"/>
    <property type="match status" value="1"/>
</dbReference>
<dbReference type="InterPro" id="IPR038573">
    <property type="entry name" value="BrnT_sf"/>
</dbReference>
<evidence type="ECO:0000313" key="1">
    <source>
        <dbReference type="EMBL" id="OOF36463.1"/>
    </source>
</evidence>
<dbReference type="Gene3D" id="3.10.450.530">
    <property type="entry name" value="Ribonuclease toxin, BrnT, of type II toxin-antitoxin system"/>
    <property type="match status" value="1"/>
</dbReference>
<organism evidence="1 2">
    <name type="scientific">Rodentibacter heidelbergensis</name>
    <dbReference type="NCBI Taxonomy" id="1908258"/>
    <lineage>
        <taxon>Bacteria</taxon>
        <taxon>Pseudomonadati</taxon>
        <taxon>Pseudomonadota</taxon>
        <taxon>Gammaproteobacteria</taxon>
        <taxon>Pasteurellales</taxon>
        <taxon>Pasteurellaceae</taxon>
        <taxon>Rodentibacter</taxon>
    </lineage>
</organism>
<evidence type="ECO:0000313" key="2">
    <source>
        <dbReference type="Proteomes" id="UP000189437"/>
    </source>
</evidence>
<comment type="caution">
    <text evidence="1">The sequence shown here is derived from an EMBL/GenBank/DDBJ whole genome shotgun (WGS) entry which is preliminary data.</text>
</comment>
<name>A0A1V3I926_9PAST</name>
<sequence length="94" mass="10966">MFSIDGFEWDKHKAEINEKKHGINFTEAVSIFYDDDALLIPDPDHSFLEERFLLLGCSEKSNVLVVVHCERDNNIRIISARKATKREINQYRGK</sequence>
<dbReference type="RefSeq" id="WP_077427174.1">
    <property type="nucleotide sequence ID" value="NZ_MLHH01000011.1"/>
</dbReference>
<protein>
    <recommendedName>
        <fullName evidence="3">BrnT family toxin</fullName>
    </recommendedName>
</protein>
<dbReference type="EMBL" id="MLHH01000011">
    <property type="protein sequence ID" value="OOF36463.1"/>
    <property type="molecule type" value="Genomic_DNA"/>
</dbReference>
<evidence type="ECO:0008006" key="3">
    <source>
        <dbReference type="Google" id="ProtNLM"/>
    </source>
</evidence>
<dbReference type="Proteomes" id="UP000189437">
    <property type="component" value="Unassembled WGS sequence"/>
</dbReference>